<organism evidence="16 17">
    <name type="scientific">Astyanax mexicanus</name>
    <name type="common">Blind cave fish</name>
    <name type="synonym">Astyanax fasciatus mexicanus</name>
    <dbReference type="NCBI Taxonomy" id="7994"/>
    <lineage>
        <taxon>Eukaryota</taxon>
        <taxon>Metazoa</taxon>
        <taxon>Chordata</taxon>
        <taxon>Craniata</taxon>
        <taxon>Vertebrata</taxon>
        <taxon>Euteleostomi</taxon>
        <taxon>Actinopterygii</taxon>
        <taxon>Neopterygii</taxon>
        <taxon>Teleostei</taxon>
        <taxon>Ostariophysi</taxon>
        <taxon>Characiformes</taxon>
        <taxon>Characoidei</taxon>
        <taxon>Acestrorhamphidae</taxon>
        <taxon>Acestrorhamphinae</taxon>
        <taxon>Astyanax</taxon>
    </lineage>
</organism>
<evidence type="ECO:0000256" key="12">
    <source>
        <dbReference type="SAM" id="Phobius"/>
    </source>
</evidence>
<reference evidence="16 17" key="1">
    <citation type="submission" date="2021-07" db="EMBL/GenBank/DDBJ databases">
        <authorList>
            <person name="Imarazene B."/>
            <person name="Zahm M."/>
            <person name="Klopp C."/>
            <person name="Cabau C."/>
            <person name="Beille S."/>
            <person name="Jouanno E."/>
            <person name="Castinel A."/>
            <person name="Lluch J."/>
            <person name="Gil L."/>
            <person name="Kuchtly C."/>
            <person name="Lopez Roques C."/>
            <person name="Donnadieu C."/>
            <person name="Parrinello H."/>
            <person name="Journot L."/>
            <person name="Du K."/>
            <person name="Schartl M."/>
            <person name="Retaux S."/>
            <person name="Guiguen Y."/>
        </authorList>
    </citation>
    <scope>NUCLEOTIDE SEQUENCE [LARGE SCALE GENOMIC DNA]</scope>
    <source>
        <strain evidence="16">Pach_M1</strain>
        <tissue evidence="16">Testis</tissue>
    </source>
</reference>
<dbReference type="InterPro" id="IPR036179">
    <property type="entry name" value="Ig-like_dom_sf"/>
</dbReference>
<dbReference type="EMBL" id="JAICCE010000001">
    <property type="protein sequence ID" value="KAG9283677.1"/>
    <property type="molecule type" value="Genomic_DNA"/>
</dbReference>
<dbReference type="Gene3D" id="2.60.40.10">
    <property type="entry name" value="Immunoglobulins"/>
    <property type="match status" value="6"/>
</dbReference>
<protein>
    <submittedName>
        <fullName evidence="16">Neural cell adhesion molecule 1-like isoform X3</fullName>
    </submittedName>
</protein>
<dbReference type="PROSITE" id="PS50853">
    <property type="entry name" value="FN3"/>
    <property type="match status" value="2"/>
</dbReference>
<dbReference type="PROSITE" id="PS50835">
    <property type="entry name" value="IG_LIKE"/>
    <property type="match status" value="4"/>
</dbReference>
<dbReference type="InterPro" id="IPR003961">
    <property type="entry name" value="FN3_dom"/>
</dbReference>
<dbReference type="Pfam" id="PF07679">
    <property type="entry name" value="I-set"/>
    <property type="match status" value="2"/>
</dbReference>
<feature type="domain" description="Ig-like" evidence="14">
    <location>
        <begin position="300"/>
        <end position="380"/>
    </location>
</feature>
<evidence type="ECO:0000256" key="1">
    <source>
        <dbReference type="ARBA" id="ARBA00004167"/>
    </source>
</evidence>
<keyword evidence="9" id="KW-0325">Glycoprotein</keyword>
<sequence>MATSLFTLRYFALLFLYLRIADAKVEIISSETEIKVGNEQLLLCKAGKDAEIVWQKDGENVDEDRHVLEKVDETSTKLYLKKVDLTDSGTYTCKCDYTSHEDESSIKIFVYEEPNFGETKTYHEFLVDKIVQVPCVVTGKPEVEVNWYRDGQLVTNDGSRHLTVLPTRNLQIANIKKDDHGTYTCQANIKDHPTLSKRLNVSVVVNIPPSVVIREERSHVHAGPNTNVSIICLVTGIPKPTITWTMPSTSDSSRYIYNSDKSELTIPAVARSDFGEYVCTGSNKLGEDSRAFILDVSESPSVILSENKMAVKLGESVSVSCNATGHPAPSIEWVDHEDKIVEGSNSVLFIENVKTTDGGMYYCKANNRAGDNKEEFRLITAPAVPQFFTISPGPTSAHIALHAPLANGGSQITKYVIQWRKSQDEWSQTAIPVTDPLVVRSLAPYTEYSVRFAAQNDYFIGGVSAEKTIRTQAKREPDSPMLSSDDGKIEGNSYSIPIKQLDDGGSPIERFLVRYKMEKEGENWSDKEMPPESSKIELQNLQYNSDYQMEVFAFNINGSSNPAKLNFTIPAAVHKASLGKGGVAGIVIVIFLVLLVAVDAFCCYTNHCGLLNFVARKLFGHKASVTKSVEEGVVNNAAVDMNGLEKPTDSIPNQQAQNGATNGVHSEVTSDKAPLTKFEKPPANGDSSQEARL</sequence>
<dbReference type="InterPro" id="IPR013783">
    <property type="entry name" value="Ig-like_fold"/>
</dbReference>
<dbReference type="PANTHER" id="PTHR44170">
    <property type="entry name" value="PROTEIN SIDEKICK"/>
    <property type="match status" value="1"/>
</dbReference>
<dbReference type="SMART" id="SM00060">
    <property type="entry name" value="FN3"/>
    <property type="match status" value="2"/>
</dbReference>
<keyword evidence="3 13" id="KW-0732">Signal</keyword>
<dbReference type="InterPro" id="IPR009138">
    <property type="entry name" value="Neural_cell_adh"/>
</dbReference>
<feature type="compositionally biased region" description="Polar residues" evidence="11">
    <location>
        <begin position="650"/>
        <end position="664"/>
    </location>
</feature>
<comment type="subcellular location">
    <subcellularLocation>
        <location evidence="1">Membrane</location>
        <topology evidence="1">Single-pass membrane protein</topology>
    </subcellularLocation>
</comment>
<evidence type="ECO:0000256" key="6">
    <source>
        <dbReference type="ARBA" id="ARBA00022989"/>
    </source>
</evidence>
<dbReference type="SMART" id="SM00409">
    <property type="entry name" value="IG"/>
    <property type="match status" value="4"/>
</dbReference>
<dbReference type="SUPFAM" id="SSF48726">
    <property type="entry name" value="Immunoglobulin"/>
    <property type="match status" value="4"/>
</dbReference>
<evidence type="ECO:0000256" key="11">
    <source>
        <dbReference type="SAM" id="MobiDB-lite"/>
    </source>
</evidence>
<feature type="signal peptide" evidence="13">
    <location>
        <begin position="1"/>
        <end position="23"/>
    </location>
</feature>
<dbReference type="Proteomes" id="UP000752171">
    <property type="component" value="Unassembled WGS sequence"/>
</dbReference>
<evidence type="ECO:0000256" key="4">
    <source>
        <dbReference type="ARBA" id="ARBA00022737"/>
    </source>
</evidence>
<evidence type="ECO:0000313" key="16">
    <source>
        <dbReference type="EMBL" id="KAG9283677.1"/>
    </source>
</evidence>
<comment type="caution">
    <text evidence="16">The sequence shown here is derived from an EMBL/GenBank/DDBJ whole genome shotgun (WGS) entry which is preliminary data.</text>
</comment>
<dbReference type="InterPro" id="IPR036116">
    <property type="entry name" value="FN3_sf"/>
</dbReference>
<feature type="domain" description="Fibronectin type-III" evidence="15">
    <location>
        <begin position="476"/>
        <end position="572"/>
    </location>
</feature>
<feature type="domain" description="Ig-like" evidence="14">
    <location>
        <begin position="23"/>
        <end position="107"/>
    </location>
</feature>
<proteinExistence type="predicted"/>
<dbReference type="SMART" id="SM00408">
    <property type="entry name" value="IGc2"/>
    <property type="match status" value="4"/>
</dbReference>
<evidence type="ECO:0000256" key="7">
    <source>
        <dbReference type="ARBA" id="ARBA00023136"/>
    </source>
</evidence>
<evidence type="ECO:0000259" key="14">
    <source>
        <dbReference type="PROSITE" id="PS50835"/>
    </source>
</evidence>
<keyword evidence="8" id="KW-1015">Disulfide bond</keyword>
<evidence type="ECO:0000256" key="8">
    <source>
        <dbReference type="ARBA" id="ARBA00023157"/>
    </source>
</evidence>
<gene>
    <name evidence="16" type="primary">NCAM1</name>
    <name evidence="16" type="ORF">AMEX_G2473</name>
</gene>
<dbReference type="AlphaFoldDB" id="A0A8T2MJH7"/>
<dbReference type="PRINTS" id="PR01838">
    <property type="entry name" value="NCAMFAMILY"/>
</dbReference>
<dbReference type="CDD" id="cd00096">
    <property type="entry name" value="Ig"/>
    <property type="match status" value="2"/>
</dbReference>
<feature type="domain" description="Ig-like" evidence="14">
    <location>
        <begin position="209"/>
        <end position="297"/>
    </location>
</feature>
<dbReference type="Pfam" id="PF13927">
    <property type="entry name" value="Ig_3"/>
    <property type="match status" value="2"/>
</dbReference>
<keyword evidence="10" id="KW-0393">Immunoglobulin domain</keyword>
<dbReference type="InterPro" id="IPR003598">
    <property type="entry name" value="Ig_sub2"/>
</dbReference>
<evidence type="ECO:0000256" key="2">
    <source>
        <dbReference type="ARBA" id="ARBA00022692"/>
    </source>
</evidence>
<evidence type="ECO:0000256" key="5">
    <source>
        <dbReference type="ARBA" id="ARBA00022889"/>
    </source>
</evidence>
<keyword evidence="5" id="KW-0130">Cell adhesion</keyword>
<feature type="chain" id="PRO_5035834002" evidence="13">
    <location>
        <begin position="24"/>
        <end position="693"/>
    </location>
</feature>
<keyword evidence="4" id="KW-0677">Repeat</keyword>
<keyword evidence="6 12" id="KW-1133">Transmembrane helix</keyword>
<evidence type="ECO:0000256" key="3">
    <source>
        <dbReference type="ARBA" id="ARBA00022729"/>
    </source>
</evidence>
<dbReference type="InterPro" id="IPR007110">
    <property type="entry name" value="Ig-like_dom"/>
</dbReference>
<feature type="transmembrane region" description="Helical" evidence="12">
    <location>
        <begin position="583"/>
        <end position="604"/>
    </location>
</feature>
<evidence type="ECO:0000313" key="17">
    <source>
        <dbReference type="Proteomes" id="UP000752171"/>
    </source>
</evidence>
<dbReference type="InterPro" id="IPR013098">
    <property type="entry name" value="Ig_I-set"/>
</dbReference>
<feature type="region of interest" description="Disordered" evidence="11">
    <location>
        <begin position="644"/>
        <end position="693"/>
    </location>
</feature>
<keyword evidence="2 12" id="KW-0812">Transmembrane</keyword>
<evidence type="ECO:0000256" key="9">
    <source>
        <dbReference type="ARBA" id="ARBA00023180"/>
    </source>
</evidence>
<dbReference type="SUPFAM" id="SSF49265">
    <property type="entry name" value="Fibronectin type III"/>
    <property type="match status" value="1"/>
</dbReference>
<dbReference type="Pfam" id="PF00041">
    <property type="entry name" value="fn3"/>
    <property type="match status" value="2"/>
</dbReference>
<dbReference type="CDD" id="cd00063">
    <property type="entry name" value="FN3"/>
    <property type="match status" value="2"/>
</dbReference>
<dbReference type="InterPro" id="IPR003599">
    <property type="entry name" value="Ig_sub"/>
</dbReference>
<evidence type="ECO:0000256" key="13">
    <source>
        <dbReference type="SAM" id="SignalP"/>
    </source>
</evidence>
<feature type="domain" description="Fibronectin type-III" evidence="15">
    <location>
        <begin position="381"/>
        <end position="474"/>
    </location>
</feature>
<dbReference type="GO" id="GO:0098609">
    <property type="term" value="P:cell-cell adhesion"/>
    <property type="evidence" value="ECO:0007669"/>
    <property type="project" value="TreeGrafter"/>
</dbReference>
<dbReference type="GO" id="GO:0005886">
    <property type="term" value="C:plasma membrane"/>
    <property type="evidence" value="ECO:0007669"/>
    <property type="project" value="UniProtKB-ARBA"/>
</dbReference>
<accession>A0A8T2MJH7</accession>
<evidence type="ECO:0000259" key="15">
    <source>
        <dbReference type="PROSITE" id="PS50853"/>
    </source>
</evidence>
<evidence type="ECO:0000256" key="10">
    <source>
        <dbReference type="ARBA" id="ARBA00023319"/>
    </source>
</evidence>
<keyword evidence="7 12" id="KW-0472">Membrane</keyword>
<feature type="domain" description="Ig-like" evidence="14">
    <location>
        <begin position="114"/>
        <end position="202"/>
    </location>
</feature>
<name>A0A8T2MJH7_ASTMX</name>
<dbReference type="PANTHER" id="PTHR44170:SF54">
    <property type="entry name" value="FI24025P1"/>
    <property type="match status" value="1"/>
</dbReference>